<feature type="chain" id="PRO_5036458597" evidence="2">
    <location>
        <begin position="24"/>
        <end position="106"/>
    </location>
</feature>
<dbReference type="KEGG" id="aag:5563685"/>
<protein>
    <submittedName>
        <fullName evidence="3">AAEL000544-PA</fullName>
    </submittedName>
</protein>
<feature type="region of interest" description="Disordered" evidence="1">
    <location>
        <begin position="43"/>
        <end position="106"/>
    </location>
</feature>
<reference evidence="3" key="2">
    <citation type="journal article" date="2007" name="Science">
        <title>Genome sequence of Aedes aegypti, a major arbovirus vector.</title>
        <authorList>
            <person name="Nene V."/>
            <person name="Wortman J.R."/>
            <person name="Lawson D."/>
            <person name="Haas B."/>
            <person name="Kodira C."/>
            <person name="Tu Z.J."/>
            <person name="Loftus B."/>
            <person name="Xi Z."/>
            <person name="Megy K."/>
            <person name="Grabherr M."/>
            <person name="Ren Q."/>
            <person name="Zdobnov E.M."/>
            <person name="Lobo N.F."/>
            <person name="Campbell K.S."/>
            <person name="Brown S.E."/>
            <person name="Bonaldo M.F."/>
            <person name="Zhu J."/>
            <person name="Sinkins S.P."/>
            <person name="Hogenkamp D.G."/>
            <person name="Amedeo P."/>
            <person name="Arensburger P."/>
            <person name="Atkinson P.W."/>
            <person name="Bidwell S."/>
            <person name="Biedler J."/>
            <person name="Birney E."/>
            <person name="Bruggner R.V."/>
            <person name="Costas J."/>
            <person name="Coy M.R."/>
            <person name="Crabtree J."/>
            <person name="Crawford M."/>
            <person name="Debruyn B."/>
            <person name="Decaprio D."/>
            <person name="Eiglmeier K."/>
            <person name="Eisenstadt E."/>
            <person name="El-Dorry H."/>
            <person name="Gelbart W.M."/>
            <person name="Gomes S.L."/>
            <person name="Hammond M."/>
            <person name="Hannick L.I."/>
            <person name="Hogan J.R."/>
            <person name="Holmes M.H."/>
            <person name="Jaffe D."/>
            <person name="Johnston J.S."/>
            <person name="Kennedy R.C."/>
            <person name="Koo H."/>
            <person name="Kravitz S."/>
            <person name="Kriventseva E.V."/>
            <person name="Kulp D."/>
            <person name="Labutti K."/>
            <person name="Lee E."/>
            <person name="Li S."/>
            <person name="Lovin D.D."/>
            <person name="Mao C."/>
            <person name="Mauceli E."/>
            <person name="Menck C.F."/>
            <person name="Miller J.R."/>
            <person name="Montgomery P."/>
            <person name="Mori A."/>
            <person name="Nascimento A.L."/>
            <person name="Naveira H.F."/>
            <person name="Nusbaum C."/>
            <person name="O'leary S."/>
            <person name="Orvis J."/>
            <person name="Pertea M."/>
            <person name="Quesneville H."/>
            <person name="Reidenbach K.R."/>
            <person name="Rogers Y.H."/>
            <person name="Roth C.W."/>
            <person name="Schneider J.R."/>
            <person name="Schatz M."/>
            <person name="Shumway M."/>
            <person name="Stanke M."/>
            <person name="Stinson E.O."/>
            <person name="Tubio J.M."/>
            <person name="Vanzee J.P."/>
            <person name="Verjovski-Almeida S."/>
            <person name="Werner D."/>
            <person name="White O."/>
            <person name="Wyder S."/>
            <person name="Zeng Q."/>
            <person name="Zhao Q."/>
            <person name="Zhao Y."/>
            <person name="Hill C.A."/>
            <person name="Raikhel A.S."/>
            <person name="Soares M.B."/>
            <person name="Knudson D.L."/>
            <person name="Lee N.H."/>
            <person name="Galagan J."/>
            <person name="Salzberg S.L."/>
            <person name="Paulsen I.T."/>
            <person name="Dimopoulos G."/>
            <person name="Collins F.H."/>
            <person name="Birren B."/>
            <person name="Fraser-Liggett C.M."/>
            <person name="Severson D.W."/>
        </authorList>
    </citation>
    <scope>NUCLEOTIDE SEQUENCE [LARGE SCALE GENOMIC DNA]</scope>
    <source>
        <strain evidence="3">Liverpool</strain>
    </source>
</reference>
<dbReference type="OrthoDB" id="7767840at2759"/>
<feature type="compositionally biased region" description="Gly residues" evidence="1">
    <location>
        <begin position="70"/>
        <end position="97"/>
    </location>
</feature>
<organism evidence="3 4">
    <name type="scientific">Aedes aegypti</name>
    <name type="common">Yellowfever mosquito</name>
    <name type="synonym">Culex aegypti</name>
    <dbReference type="NCBI Taxonomy" id="7159"/>
    <lineage>
        <taxon>Eukaryota</taxon>
        <taxon>Metazoa</taxon>
        <taxon>Ecdysozoa</taxon>
        <taxon>Arthropoda</taxon>
        <taxon>Hexapoda</taxon>
        <taxon>Insecta</taxon>
        <taxon>Pterygota</taxon>
        <taxon>Neoptera</taxon>
        <taxon>Endopterygota</taxon>
        <taxon>Diptera</taxon>
        <taxon>Nematocera</taxon>
        <taxon>Culicoidea</taxon>
        <taxon>Culicidae</taxon>
        <taxon>Culicinae</taxon>
        <taxon>Aedini</taxon>
        <taxon>Aedes</taxon>
        <taxon>Stegomyia</taxon>
    </lineage>
</organism>
<dbReference type="OMA" id="CSAHDDK"/>
<name>A0A1S4EW96_AEDAE</name>
<feature type="signal peptide" evidence="2">
    <location>
        <begin position="1"/>
        <end position="23"/>
    </location>
</feature>
<evidence type="ECO:0000313" key="4">
    <source>
        <dbReference type="Proteomes" id="UP000682892"/>
    </source>
</evidence>
<dbReference type="AlphaFoldDB" id="A0A1S4EW96"/>
<keyword evidence="2" id="KW-0732">Signal</keyword>
<gene>
    <name evidence="3" type="ORF">AaeL_AAEL000544</name>
</gene>
<dbReference type="EMBL" id="CH477195">
    <property type="protein sequence ID" value="EAT48406.1"/>
    <property type="molecule type" value="Genomic_DNA"/>
</dbReference>
<reference evidence="3" key="1">
    <citation type="submission" date="2005-10" db="EMBL/GenBank/DDBJ databases">
        <authorList>
            <person name="Loftus B.J."/>
            <person name="Nene V.M."/>
            <person name="Hannick L.I."/>
            <person name="Bidwell S."/>
            <person name="Haas B."/>
            <person name="Amedeo P."/>
            <person name="Orvis J."/>
            <person name="Wortman J.R."/>
            <person name="White O.R."/>
            <person name="Salzberg S."/>
            <person name="Shumway M."/>
            <person name="Koo H."/>
            <person name="Zhao Y."/>
            <person name="Holmes M."/>
            <person name="Miller J."/>
            <person name="Schatz M."/>
            <person name="Pop M."/>
            <person name="Pai G."/>
            <person name="Utterback T."/>
            <person name="Rogers Y.-H."/>
            <person name="Kravitz S."/>
            <person name="Fraser C.M."/>
        </authorList>
    </citation>
    <scope>NUCLEOTIDE SEQUENCE</scope>
    <source>
        <strain evidence="3">Liverpool</strain>
    </source>
</reference>
<proteinExistence type="predicted"/>
<accession>A0A1S4EW96</accession>
<dbReference type="Proteomes" id="UP000682892">
    <property type="component" value="Unassembled WGS sequence"/>
</dbReference>
<dbReference type="HOGENOM" id="CLU_2225379_0_0_1"/>
<evidence type="ECO:0000313" key="3">
    <source>
        <dbReference type="EMBL" id="EAT48406.1"/>
    </source>
</evidence>
<reference evidence="3" key="3">
    <citation type="submission" date="2012-09" db="EMBL/GenBank/DDBJ databases">
        <authorList>
            <consortium name="VectorBase"/>
        </authorList>
    </citation>
    <scope>NUCLEOTIDE SEQUENCE</scope>
    <source>
        <strain evidence="3">Liverpool</strain>
    </source>
</reference>
<feature type="compositionally biased region" description="Basic and acidic residues" evidence="1">
    <location>
        <begin position="52"/>
        <end position="61"/>
    </location>
</feature>
<evidence type="ECO:0000256" key="1">
    <source>
        <dbReference type="SAM" id="MobiDB-lite"/>
    </source>
</evidence>
<evidence type="ECO:0000256" key="2">
    <source>
        <dbReference type="SAM" id="SignalP"/>
    </source>
</evidence>
<sequence length="106" mass="11555">MKSFVVFALVFVCTILLVEVTQAFHDDQGKKDPHIEELQEMLSNRMLPEMEDFPRFRRWAEEDSDNQNGQQGGGQQGGGGGGGRGRNGPKGPGGRGPPGEQKNEGQ</sequence>